<dbReference type="PROSITE" id="PS51845">
    <property type="entry name" value="PDEASE_I_2"/>
    <property type="match status" value="1"/>
</dbReference>
<dbReference type="Pfam" id="PF00233">
    <property type="entry name" value="PDEase_I"/>
    <property type="match status" value="1"/>
</dbReference>
<evidence type="ECO:0000256" key="2">
    <source>
        <dbReference type="ARBA" id="ARBA00001947"/>
    </source>
</evidence>
<keyword evidence="12" id="KW-0142">cGMP-binding</keyword>
<feature type="binding site" evidence="18">
    <location>
        <position position="716"/>
    </location>
    <ligand>
        <name>Zn(2+)</name>
        <dbReference type="ChEBI" id="CHEBI:29105"/>
        <label>1</label>
    </ligand>
</feature>
<comment type="similarity">
    <text evidence="3 19">Belongs to the cyclic nucleotide phosphodiesterase family.</text>
</comment>
<dbReference type="FunFam" id="1.10.1300.10:FF:000003">
    <property type="entry name" value="Phosphodiesterase"/>
    <property type="match status" value="1"/>
</dbReference>
<comment type="cofactor">
    <cofactor evidence="19">
        <name>a divalent metal cation</name>
        <dbReference type="ChEBI" id="CHEBI:60240"/>
    </cofactor>
    <text evidence="19">Binds 2 divalent metal cations per subunit. Site 1 may preferentially bind zinc ions, while site 2 has a preference for magnesium and/or manganese ions.</text>
</comment>
<dbReference type="GO" id="GO:0047555">
    <property type="term" value="F:3',5'-cyclic-GMP phosphodiesterase activity"/>
    <property type="evidence" value="ECO:0007669"/>
    <property type="project" value="UniProtKB-EC"/>
</dbReference>
<dbReference type="OrthoDB" id="295473at2759"/>
<evidence type="ECO:0000256" key="16">
    <source>
        <dbReference type="PIRSR" id="PIRSR623088-1"/>
    </source>
</evidence>
<keyword evidence="11" id="KW-0862">Zinc</keyword>
<evidence type="ECO:0000256" key="7">
    <source>
        <dbReference type="ARBA" id="ARBA00022723"/>
    </source>
</evidence>
<evidence type="ECO:0000256" key="11">
    <source>
        <dbReference type="ARBA" id="ARBA00022833"/>
    </source>
</evidence>
<evidence type="ECO:0000256" key="8">
    <source>
        <dbReference type="ARBA" id="ARBA00022737"/>
    </source>
</evidence>
<evidence type="ECO:0000313" key="23">
    <source>
        <dbReference type="Proteomes" id="UP000549394"/>
    </source>
</evidence>
<dbReference type="PANTHER" id="PTHR11347">
    <property type="entry name" value="CYCLIC NUCLEOTIDE PHOSPHODIESTERASE"/>
    <property type="match status" value="1"/>
</dbReference>
<dbReference type="InterPro" id="IPR003607">
    <property type="entry name" value="HD/PDEase_dom"/>
</dbReference>
<feature type="binding site" evidence="18">
    <location>
        <position position="606"/>
    </location>
    <ligand>
        <name>Zn(2+)</name>
        <dbReference type="ChEBI" id="CHEBI:29105"/>
        <label>1</label>
    </ligand>
</feature>
<feature type="binding site" evidence="17">
    <location>
        <position position="606"/>
    </location>
    <ligand>
        <name>AMP</name>
        <dbReference type="ChEBI" id="CHEBI:456215"/>
    </ligand>
</feature>
<feature type="binding site" evidence="17">
    <location>
        <position position="768"/>
    </location>
    <ligand>
        <name>AMP</name>
        <dbReference type="ChEBI" id="CHEBI:456215"/>
    </ligand>
</feature>
<sequence length="822" mass="94018">MTTSTDVQLEFNDDNDEEEEERAKVERYLDEHKSFAFDYLRRKFGKSAFDTAADSTSSSGANTPIRKISSQEFGGQTLRPMLTTVDGNPTFFPESMSPVTPKPRKTISELKALNEREILYELVMDICNDLDVTSLCHKILQNVSILVNADRCSLFLVQEEGGYLTSKLFDVNSKSTVADSTANTYEIRVSWGQGIIGHVAKTGNPLNIADAYEDSRFNREIDVKTGYKTRSILSMPIKDTEGHVIGVAQAVNKLGVKEEPFGERDEKVFASFLAFCGIGIRNAQLYERSVLENRRNQLLLDLARFIFEEQRDVATLIHKIMMHTQSLLRCERCQVLLIDDESSGVYSQVFDLQASSFENDGPQEARFPINVGITSYVASKGEIVNIPDAYKDERFDRKVDDETDFKTKSILCIPIKNAQDQVIGISQMVNKLDGTAFNKNDENLMEAFAIFCGMGIHNTHMYEKACKASARQRVALEVLSYHAQAPLEDVEKLHITDENFAPTSSELGLYDHNFSDFSLEDNDTIKASFRMFCELDLFEKFHIDYRIFCHWLLSVKKNYRNVIYHNWRHAFNVTHTMFWMMTQADLGNYFTDLEKLALFIGCLCHDLDHRGTNNQFQIKSMSPLAQLYSTSVMERHHFEHCIMILSTKGTDILSNLTSEKYEKVIKLLEHAILATDLAVYFKQRPEFFSLVDSSTINWESDKDKELVRAMMMTACDVSAITKPWNIQKKVASLIANEFFEQGDKEKELKITPIDMMNRDKKDMFPSLQVSFIDGVCMPVYEAFSKFNNKLAPLLKGCEANRQEWKKRKDNLTEDEQISKPPK</sequence>
<keyword evidence="5" id="KW-0140">cGMP</keyword>
<feature type="region of interest" description="Disordered" evidence="20">
    <location>
        <begin position="1"/>
        <end position="21"/>
    </location>
</feature>
<evidence type="ECO:0000256" key="13">
    <source>
        <dbReference type="ARBA" id="ARBA00036079"/>
    </source>
</evidence>
<dbReference type="SMART" id="SM00471">
    <property type="entry name" value="HDc"/>
    <property type="match status" value="1"/>
</dbReference>
<feature type="compositionally biased region" description="Acidic residues" evidence="20">
    <location>
        <begin position="11"/>
        <end position="20"/>
    </location>
</feature>
<dbReference type="Gene3D" id="1.10.1300.10">
    <property type="entry name" value="3'5'-cyclic nucleotide phosphodiesterase, catalytic domain"/>
    <property type="match status" value="1"/>
</dbReference>
<dbReference type="InterPro" id="IPR002073">
    <property type="entry name" value="PDEase_catalytic_dom"/>
</dbReference>
<evidence type="ECO:0000313" key="22">
    <source>
        <dbReference type="EMBL" id="CAD5116850.1"/>
    </source>
</evidence>
<keyword evidence="4" id="KW-0021">Allosteric enzyme</keyword>
<dbReference type="Pfam" id="PF01590">
    <property type="entry name" value="GAF"/>
    <property type="match status" value="2"/>
</dbReference>
<feature type="binding site" evidence="18">
    <location>
        <position position="569"/>
    </location>
    <ligand>
        <name>Zn(2+)</name>
        <dbReference type="ChEBI" id="CHEBI:29105"/>
        <label>1</label>
    </ligand>
</feature>
<dbReference type="SUPFAM" id="SSF109604">
    <property type="entry name" value="HD-domain/PDEase-like"/>
    <property type="match status" value="1"/>
</dbReference>
<organism evidence="22 23">
    <name type="scientific">Dimorphilus gyrociliatus</name>
    <dbReference type="NCBI Taxonomy" id="2664684"/>
    <lineage>
        <taxon>Eukaryota</taxon>
        <taxon>Metazoa</taxon>
        <taxon>Spiralia</taxon>
        <taxon>Lophotrochozoa</taxon>
        <taxon>Annelida</taxon>
        <taxon>Polychaeta</taxon>
        <taxon>Polychaeta incertae sedis</taxon>
        <taxon>Dinophilidae</taxon>
        <taxon>Dimorphilus</taxon>
    </lineage>
</organism>
<dbReference type="SUPFAM" id="SSF55781">
    <property type="entry name" value="GAF domain-like"/>
    <property type="match status" value="2"/>
</dbReference>
<dbReference type="PRINTS" id="PR00387">
    <property type="entry name" value="PDIESTERASE1"/>
</dbReference>
<feature type="binding site" evidence="17">
    <location>
        <position position="716"/>
    </location>
    <ligand>
        <name>AMP</name>
        <dbReference type="ChEBI" id="CHEBI:456215"/>
    </ligand>
</feature>
<keyword evidence="8" id="KW-0677">Repeat</keyword>
<dbReference type="InterPro" id="IPR029016">
    <property type="entry name" value="GAF-like_dom_sf"/>
</dbReference>
<keyword evidence="6" id="KW-0597">Phosphoprotein</keyword>
<evidence type="ECO:0000256" key="12">
    <source>
        <dbReference type="ARBA" id="ARBA00022992"/>
    </source>
</evidence>
<protein>
    <recommendedName>
        <fullName evidence="19">Phosphodiesterase</fullName>
        <ecNumber evidence="19">3.1.4.-</ecNumber>
    </recommendedName>
</protein>
<evidence type="ECO:0000256" key="3">
    <source>
        <dbReference type="ARBA" id="ARBA00007648"/>
    </source>
</evidence>
<dbReference type="EMBL" id="CAJFCJ010000007">
    <property type="protein sequence ID" value="CAD5116850.1"/>
    <property type="molecule type" value="Genomic_DNA"/>
</dbReference>
<dbReference type="GO" id="GO:0030553">
    <property type="term" value="F:cGMP binding"/>
    <property type="evidence" value="ECO:0007669"/>
    <property type="project" value="UniProtKB-KW"/>
</dbReference>
<reference evidence="22 23" key="1">
    <citation type="submission" date="2020-08" db="EMBL/GenBank/DDBJ databases">
        <authorList>
            <person name="Hejnol A."/>
        </authorList>
    </citation>
    <scope>NUCLEOTIDE SEQUENCE [LARGE SCALE GENOMIC DNA]</scope>
</reference>
<feature type="active site" description="Proton donor" evidence="16">
    <location>
        <position position="565"/>
    </location>
</feature>
<feature type="binding site" evidence="17">
    <location>
        <begin position="565"/>
        <end position="569"/>
    </location>
    <ligand>
        <name>AMP</name>
        <dbReference type="ChEBI" id="CHEBI:456215"/>
    </ligand>
</feature>
<evidence type="ECO:0000256" key="6">
    <source>
        <dbReference type="ARBA" id="ARBA00022553"/>
    </source>
</evidence>
<feature type="binding site" evidence="18">
    <location>
        <position position="606"/>
    </location>
    <ligand>
        <name>Zn(2+)</name>
        <dbReference type="ChEBI" id="CHEBI:29105"/>
        <label>2</label>
    </ligand>
</feature>
<gene>
    <name evidence="22" type="ORF">DGYR_LOCUS5437</name>
</gene>
<dbReference type="InterPro" id="IPR023088">
    <property type="entry name" value="PDEase"/>
</dbReference>
<dbReference type="EC" id="3.1.4.-" evidence="19"/>
<dbReference type="InterPro" id="IPR023174">
    <property type="entry name" value="PDEase_CS"/>
</dbReference>
<keyword evidence="9" id="KW-0547">Nucleotide-binding</keyword>
<name>A0A7I8VKT9_9ANNE</name>
<evidence type="ECO:0000256" key="9">
    <source>
        <dbReference type="ARBA" id="ARBA00022741"/>
    </source>
</evidence>
<dbReference type="InterPro" id="IPR003018">
    <property type="entry name" value="GAF"/>
</dbReference>
<evidence type="ECO:0000256" key="17">
    <source>
        <dbReference type="PIRSR" id="PIRSR623088-2"/>
    </source>
</evidence>
<evidence type="ECO:0000256" key="14">
    <source>
        <dbReference type="ARBA" id="ARBA00037913"/>
    </source>
</evidence>
<dbReference type="AlphaFoldDB" id="A0A7I8VKT9"/>
<comment type="pathway">
    <text evidence="14">Purine metabolism; 3',5'-cyclic GMP degradation; GMP from 3',5'-cyclic GMP: step 1/1.</text>
</comment>
<comment type="caution">
    <text evidence="22">The sequence shown here is derived from an EMBL/GenBank/DDBJ whole genome shotgun (WGS) entry which is preliminary data.</text>
</comment>
<accession>A0A7I8VKT9</accession>
<comment type="cofactor">
    <cofactor evidence="2">
        <name>Zn(2+)</name>
        <dbReference type="ChEBI" id="CHEBI:29105"/>
    </cofactor>
</comment>
<feature type="binding site" evidence="18">
    <location>
        <position position="605"/>
    </location>
    <ligand>
        <name>Zn(2+)</name>
        <dbReference type="ChEBI" id="CHEBI:29105"/>
        <label>1</label>
    </ligand>
</feature>
<proteinExistence type="inferred from homology"/>
<evidence type="ECO:0000256" key="20">
    <source>
        <dbReference type="SAM" id="MobiDB-lite"/>
    </source>
</evidence>
<dbReference type="InterPro" id="IPR036971">
    <property type="entry name" value="PDEase_catalytic_dom_sf"/>
</dbReference>
<dbReference type="GO" id="GO:0007165">
    <property type="term" value="P:signal transduction"/>
    <property type="evidence" value="ECO:0007669"/>
    <property type="project" value="InterPro"/>
</dbReference>
<evidence type="ECO:0000256" key="15">
    <source>
        <dbReference type="ARBA" id="ARBA00059501"/>
    </source>
</evidence>
<feature type="domain" description="PDEase" evidence="21">
    <location>
        <begin position="488"/>
        <end position="811"/>
    </location>
</feature>
<dbReference type="CDD" id="cd00077">
    <property type="entry name" value="HDc"/>
    <property type="match status" value="1"/>
</dbReference>
<evidence type="ECO:0000256" key="4">
    <source>
        <dbReference type="ARBA" id="ARBA00022533"/>
    </source>
</evidence>
<dbReference type="PROSITE" id="PS00126">
    <property type="entry name" value="PDEASE_I_1"/>
    <property type="match status" value="1"/>
</dbReference>
<dbReference type="Gene3D" id="3.30.450.40">
    <property type="match status" value="2"/>
</dbReference>
<dbReference type="FunFam" id="3.30.450.40:FF:000004">
    <property type="entry name" value="Phosphodiesterase"/>
    <property type="match status" value="1"/>
</dbReference>
<dbReference type="FunFam" id="3.30.450.40:FF:000015">
    <property type="entry name" value="Phosphodiesterase"/>
    <property type="match status" value="1"/>
</dbReference>
<comment type="cofactor">
    <cofactor evidence="1">
        <name>Mg(2+)</name>
        <dbReference type="ChEBI" id="CHEBI:18420"/>
    </cofactor>
</comment>
<comment type="catalytic activity">
    <reaction evidence="13">
        <text>3',5'-cyclic GMP + H2O = GMP + H(+)</text>
        <dbReference type="Rhea" id="RHEA:16957"/>
        <dbReference type="ChEBI" id="CHEBI:15377"/>
        <dbReference type="ChEBI" id="CHEBI:15378"/>
        <dbReference type="ChEBI" id="CHEBI:57746"/>
        <dbReference type="ChEBI" id="CHEBI:58115"/>
        <dbReference type="EC" id="3.1.4.35"/>
    </reaction>
    <physiologicalReaction direction="left-to-right" evidence="13">
        <dbReference type="Rhea" id="RHEA:16958"/>
    </physiologicalReaction>
</comment>
<keyword evidence="7 18" id="KW-0479">Metal-binding</keyword>
<keyword evidence="10 19" id="KW-0378">Hydrolase</keyword>
<evidence type="ECO:0000256" key="1">
    <source>
        <dbReference type="ARBA" id="ARBA00001946"/>
    </source>
</evidence>
<dbReference type="GO" id="GO:0046872">
    <property type="term" value="F:metal ion binding"/>
    <property type="evidence" value="ECO:0007669"/>
    <property type="project" value="UniProtKB-KW"/>
</dbReference>
<keyword evidence="23" id="KW-1185">Reference proteome</keyword>
<evidence type="ECO:0000256" key="10">
    <source>
        <dbReference type="ARBA" id="ARBA00022801"/>
    </source>
</evidence>
<dbReference type="SMART" id="SM00065">
    <property type="entry name" value="GAF"/>
    <property type="match status" value="2"/>
</dbReference>
<evidence type="ECO:0000256" key="18">
    <source>
        <dbReference type="PIRSR" id="PIRSR623088-3"/>
    </source>
</evidence>
<comment type="function">
    <text evidence="15">Plays a role in signal transduction by regulating the intracellular concentration of cyclic nucleotides. This phosphodiesterase catalyzes the specific hydrolysis of cGMP to 5'-GMP. Specifically regulates nitric-oxide-generated cGMP.</text>
</comment>
<evidence type="ECO:0000256" key="19">
    <source>
        <dbReference type="RuleBase" id="RU363067"/>
    </source>
</evidence>
<evidence type="ECO:0000259" key="21">
    <source>
        <dbReference type="PROSITE" id="PS51845"/>
    </source>
</evidence>
<dbReference type="Proteomes" id="UP000549394">
    <property type="component" value="Unassembled WGS sequence"/>
</dbReference>
<evidence type="ECO:0000256" key="5">
    <source>
        <dbReference type="ARBA" id="ARBA00022535"/>
    </source>
</evidence>